<gene>
    <name evidence="2" type="ORF">TSACC_22688</name>
</gene>
<dbReference type="STRING" id="690879.TSACC_22688"/>
<dbReference type="InParanoid" id="A0A146GAI1"/>
<dbReference type="RefSeq" id="WP_075079909.1">
    <property type="nucleotide sequence ID" value="NZ_BDCO01000002.1"/>
</dbReference>
<dbReference type="OrthoDB" id="977906at2"/>
<keyword evidence="3" id="KW-1185">Reference proteome</keyword>
<reference evidence="3" key="1">
    <citation type="journal article" date="2017" name="Genome Announc.">
        <title>Draft Genome Sequence of Terrimicrobium sacchariphilum NM-5T, a Facultative Anaerobic Soil Bacterium of the Class Spartobacteria.</title>
        <authorList>
            <person name="Qiu Y.L."/>
            <person name="Tourlousse D.M."/>
            <person name="Matsuura N."/>
            <person name="Ohashi A."/>
            <person name="Sekiguchi Y."/>
        </authorList>
    </citation>
    <scope>NUCLEOTIDE SEQUENCE [LARGE SCALE GENOMIC DNA]</scope>
    <source>
        <strain evidence="3">NM-5</strain>
    </source>
</reference>
<dbReference type="EMBL" id="BDCO01000002">
    <property type="protein sequence ID" value="GAT34263.1"/>
    <property type="molecule type" value="Genomic_DNA"/>
</dbReference>
<evidence type="ECO:0000313" key="2">
    <source>
        <dbReference type="EMBL" id="GAT34263.1"/>
    </source>
</evidence>
<sequence length="378" mass="41340">MRPWLLVVALFVVSFAQAQEVRRALPVDAPVVANPNDIAQFLAGRPVASLAAYQQSSIYQNHVAEMTKLWNRYYQSYFTKMGTWSATELAPRIPMSRPVIYFFGGPDAASPLAYYPDAPAYLLGGLEPVGSIAPISSLTPEALDEALANLRRSVESVLSYGFFITKDMKVDLDRAAFRGVLPVMSSFIALSGGEILSTSYIGIDSSGNLQDYGTTYAGGKGVSPGVKIVFRRSLGAGTQTIYYVQSNVVDDAVKSNPGVLKWAAQFGPGNVYLKAASYLTHETYFGRIRSFLLENASSVLQDDSGIPYKYFAQNGWRTWLFGTYTGTLDIFTKYYQPDLTAAFANPADVLPLPFGTGYKWRQGQSNLLLAVPPAKALR</sequence>
<evidence type="ECO:0000313" key="3">
    <source>
        <dbReference type="Proteomes" id="UP000076023"/>
    </source>
</evidence>
<name>A0A146GAI1_TERSA</name>
<evidence type="ECO:0000256" key="1">
    <source>
        <dbReference type="SAM" id="SignalP"/>
    </source>
</evidence>
<protein>
    <submittedName>
        <fullName evidence="2">Uncharacterized protein</fullName>
    </submittedName>
</protein>
<feature type="chain" id="PRO_5007524794" evidence="1">
    <location>
        <begin position="19"/>
        <end position="378"/>
    </location>
</feature>
<proteinExistence type="predicted"/>
<dbReference type="Proteomes" id="UP000076023">
    <property type="component" value="Unassembled WGS sequence"/>
</dbReference>
<accession>A0A146GAI1</accession>
<organism evidence="2 3">
    <name type="scientific">Terrimicrobium sacchariphilum</name>
    <dbReference type="NCBI Taxonomy" id="690879"/>
    <lineage>
        <taxon>Bacteria</taxon>
        <taxon>Pseudomonadati</taxon>
        <taxon>Verrucomicrobiota</taxon>
        <taxon>Terrimicrobiia</taxon>
        <taxon>Terrimicrobiales</taxon>
        <taxon>Terrimicrobiaceae</taxon>
        <taxon>Terrimicrobium</taxon>
    </lineage>
</organism>
<feature type="signal peptide" evidence="1">
    <location>
        <begin position="1"/>
        <end position="18"/>
    </location>
</feature>
<keyword evidence="1" id="KW-0732">Signal</keyword>
<dbReference type="AlphaFoldDB" id="A0A146GAI1"/>
<comment type="caution">
    <text evidence="2">The sequence shown here is derived from an EMBL/GenBank/DDBJ whole genome shotgun (WGS) entry which is preliminary data.</text>
</comment>